<evidence type="ECO:0000256" key="1">
    <source>
        <dbReference type="SAM" id="SignalP"/>
    </source>
</evidence>
<name>A0ABR3UT55_9PLEO</name>
<protein>
    <recommendedName>
        <fullName evidence="4">Ecp2 effector protein domain-containing protein</fullName>
    </recommendedName>
</protein>
<evidence type="ECO:0000313" key="3">
    <source>
        <dbReference type="Proteomes" id="UP001578633"/>
    </source>
</evidence>
<accession>A0ABR3UT55</accession>
<evidence type="ECO:0000313" key="2">
    <source>
        <dbReference type="EMBL" id="KAL1799273.1"/>
    </source>
</evidence>
<dbReference type="EMBL" id="JBHGVX010000002">
    <property type="protein sequence ID" value="KAL1799273.1"/>
    <property type="molecule type" value="Genomic_DNA"/>
</dbReference>
<evidence type="ECO:0008006" key="4">
    <source>
        <dbReference type="Google" id="ProtNLM"/>
    </source>
</evidence>
<feature type="chain" id="PRO_5045719709" description="Ecp2 effector protein domain-containing protein" evidence="1">
    <location>
        <begin position="20"/>
        <end position="240"/>
    </location>
</feature>
<comment type="caution">
    <text evidence="2">The sequence shown here is derived from an EMBL/GenBank/DDBJ whole genome shotgun (WGS) entry which is preliminary data.</text>
</comment>
<dbReference type="RefSeq" id="XP_069309857.1">
    <property type="nucleotide sequence ID" value="XM_069448570.1"/>
</dbReference>
<sequence>MRLFALATITASCGMLAAAAPATGNASIGDSGVSHSNRYNNTQPVHSHKSETITLALSTTGINVGDSKTLYHDVQAAIEHICPPQSTHCSNAHATFSVYTTSRGLSIYTNSHVRKTITVSVQDSYWGGRPDVYEVLRNTVAAAFERGTYDPANCVHALTVYIGGKRQMFRDCMTLDYAEVFLSGGYKMKVRFGGPRSQYEDLKYDCEKVVDDAFMFVRDDVQWKGTPWVYCLGVELWPRV</sequence>
<gene>
    <name evidence="2" type="ORF">ACET3X_003310</name>
</gene>
<reference evidence="2 3" key="1">
    <citation type="submission" date="2024-09" db="EMBL/GenBank/DDBJ databases">
        <title>T2T genomes of carrot and Alternaria dauci and their utility for understanding host-pathogen interaction during carrot leaf blight disease.</title>
        <authorList>
            <person name="Liu W."/>
            <person name="Xu S."/>
            <person name="Ou C."/>
            <person name="Liu X."/>
            <person name="Zhuang F."/>
            <person name="Deng X.W."/>
        </authorList>
    </citation>
    <scope>NUCLEOTIDE SEQUENCE [LARGE SCALE GENOMIC DNA]</scope>
    <source>
        <strain evidence="2 3">A2016</strain>
    </source>
</reference>
<proteinExistence type="predicted"/>
<dbReference type="GeneID" id="96083632"/>
<feature type="signal peptide" evidence="1">
    <location>
        <begin position="1"/>
        <end position="19"/>
    </location>
</feature>
<keyword evidence="3" id="KW-1185">Reference proteome</keyword>
<keyword evidence="1" id="KW-0732">Signal</keyword>
<dbReference type="Proteomes" id="UP001578633">
    <property type="component" value="Chromosome 2"/>
</dbReference>
<organism evidence="2 3">
    <name type="scientific">Alternaria dauci</name>
    <dbReference type="NCBI Taxonomy" id="48095"/>
    <lineage>
        <taxon>Eukaryota</taxon>
        <taxon>Fungi</taxon>
        <taxon>Dikarya</taxon>
        <taxon>Ascomycota</taxon>
        <taxon>Pezizomycotina</taxon>
        <taxon>Dothideomycetes</taxon>
        <taxon>Pleosporomycetidae</taxon>
        <taxon>Pleosporales</taxon>
        <taxon>Pleosporineae</taxon>
        <taxon>Pleosporaceae</taxon>
        <taxon>Alternaria</taxon>
        <taxon>Alternaria sect. Porri</taxon>
    </lineage>
</organism>